<evidence type="ECO:0000313" key="2">
    <source>
        <dbReference type="Proteomes" id="UP001596282"/>
    </source>
</evidence>
<accession>A0ABW1RYQ5</accession>
<name>A0ABW1RYQ5_9LACO</name>
<protein>
    <submittedName>
        <fullName evidence="1">Uncharacterized protein</fullName>
    </submittedName>
</protein>
<proteinExistence type="predicted"/>
<keyword evidence="2" id="KW-1185">Reference proteome</keyword>
<comment type="caution">
    <text evidence="1">The sequence shown here is derived from an EMBL/GenBank/DDBJ whole genome shotgun (WGS) entry which is preliminary data.</text>
</comment>
<dbReference type="EMBL" id="JBHSSC010000009">
    <property type="protein sequence ID" value="MFC6180317.1"/>
    <property type="molecule type" value="Genomic_DNA"/>
</dbReference>
<dbReference type="Proteomes" id="UP001596282">
    <property type="component" value="Unassembled WGS sequence"/>
</dbReference>
<sequence length="97" mass="10916">MVGSLNGAPLPPEPRVVAHDYQGRDLYSGTKVWEYGGKFYLYDDDEAYNDLLLAITIENGAKDFIESIIDDFRSSDKPSFYALDGVLKDYDAIEEVI</sequence>
<organism evidence="1 2">
    <name type="scientific">Lactiplantibacillus daowaiensis</name>
    <dbReference type="NCBI Taxonomy" id="2559918"/>
    <lineage>
        <taxon>Bacteria</taxon>
        <taxon>Bacillati</taxon>
        <taxon>Bacillota</taxon>
        <taxon>Bacilli</taxon>
        <taxon>Lactobacillales</taxon>
        <taxon>Lactobacillaceae</taxon>
        <taxon>Lactiplantibacillus</taxon>
    </lineage>
</organism>
<gene>
    <name evidence="1" type="ORF">ACFP5Y_03655</name>
</gene>
<dbReference type="RefSeq" id="WP_137627695.1">
    <property type="nucleotide sequence ID" value="NZ_BJDJ01000003.1"/>
</dbReference>
<reference evidence="2" key="1">
    <citation type="journal article" date="2019" name="Int. J. Syst. Evol. Microbiol.">
        <title>The Global Catalogue of Microorganisms (GCM) 10K type strain sequencing project: providing services to taxonomists for standard genome sequencing and annotation.</title>
        <authorList>
            <consortium name="The Broad Institute Genomics Platform"/>
            <consortium name="The Broad Institute Genome Sequencing Center for Infectious Disease"/>
            <person name="Wu L."/>
            <person name="Ma J."/>
        </authorList>
    </citation>
    <scope>NUCLEOTIDE SEQUENCE [LARGE SCALE GENOMIC DNA]</scope>
    <source>
        <strain evidence="2">CCM 8933</strain>
    </source>
</reference>
<evidence type="ECO:0000313" key="1">
    <source>
        <dbReference type="EMBL" id="MFC6180317.1"/>
    </source>
</evidence>